<gene>
    <name evidence="1" type="ORF">BWQ96_05671</name>
</gene>
<dbReference type="EMBL" id="NBIV01000087">
    <property type="protein sequence ID" value="PXF44594.1"/>
    <property type="molecule type" value="Genomic_DNA"/>
</dbReference>
<organism evidence="1 2">
    <name type="scientific">Gracilariopsis chorda</name>
    <dbReference type="NCBI Taxonomy" id="448386"/>
    <lineage>
        <taxon>Eukaryota</taxon>
        <taxon>Rhodophyta</taxon>
        <taxon>Florideophyceae</taxon>
        <taxon>Rhodymeniophycidae</taxon>
        <taxon>Gracilariales</taxon>
        <taxon>Gracilariaceae</taxon>
        <taxon>Gracilariopsis</taxon>
    </lineage>
</organism>
<dbReference type="AlphaFoldDB" id="A0A2V3IR66"/>
<proteinExistence type="predicted"/>
<evidence type="ECO:0000313" key="1">
    <source>
        <dbReference type="EMBL" id="PXF44594.1"/>
    </source>
</evidence>
<accession>A0A2V3IR66</accession>
<comment type="caution">
    <text evidence="1">The sequence shown here is derived from an EMBL/GenBank/DDBJ whole genome shotgun (WGS) entry which is preliminary data.</text>
</comment>
<protein>
    <submittedName>
        <fullName evidence="1">Uncharacterized protein</fullName>
    </submittedName>
</protein>
<dbReference type="Proteomes" id="UP000247409">
    <property type="component" value="Unassembled WGS sequence"/>
</dbReference>
<reference evidence="1 2" key="1">
    <citation type="journal article" date="2018" name="Mol. Biol. Evol.">
        <title>Analysis of the draft genome of the red seaweed Gracilariopsis chorda provides insights into genome size evolution in Rhodophyta.</title>
        <authorList>
            <person name="Lee J."/>
            <person name="Yang E.C."/>
            <person name="Graf L."/>
            <person name="Yang J.H."/>
            <person name="Qiu H."/>
            <person name="Zel Zion U."/>
            <person name="Chan C.X."/>
            <person name="Stephens T.G."/>
            <person name="Weber A.P.M."/>
            <person name="Boo G.H."/>
            <person name="Boo S.M."/>
            <person name="Kim K.M."/>
            <person name="Shin Y."/>
            <person name="Jung M."/>
            <person name="Lee S.J."/>
            <person name="Yim H.S."/>
            <person name="Lee J.H."/>
            <person name="Bhattacharya D."/>
            <person name="Yoon H.S."/>
        </authorList>
    </citation>
    <scope>NUCLEOTIDE SEQUENCE [LARGE SCALE GENOMIC DNA]</scope>
    <source>
        <strain evidence="1 2">SKKU-2015</strain>
        <tissue evidence="1">Whole body</tissue>
    </source>
</reference>
<evidence type="ECO:0000313" key="2">
    <source>
        <dbReference type="Proteomes" id="UP000247409"/>
    </source>
</evidence>
<keyword evidence="2" id="KW-1185">Reference proteome</keyword>
<sequence>MLHGKMKETDKQVDEAGVVKIVELLSRIRLQNYDDAFPDPEFFNLSDVLQWDEIKDYAEVRKTLANDCLDTLEQETINLEVIAAIADQQELEEEAFSNCKDVSSHIGIAALFEEVESLAHFNGVRVAADAIRKAKRALFEAHNTQQRKTRRQTLISEHFSSKAL</sequence>
<name>A0A2V3IR66_9FLOR</name>